<dbReference type="InterPro" id="IPR011009">
    <property type="entry name" value="Kinase-like_dom_sf"/>
</dbReference>
<dbReference type="InterPro" id="IPR010730">
    <property type="entry name" value="HET"/>
</dbReference>
<dbReference type="SUPFAM" id="SSF56112">
    <property type="entry name" value="Protein kinase-like (PK-like)"/>
    <property type="match status" value="1"/>
</dbReference>
<dbReference type="Pfam" id="PF06985">
    <property type="entry name" value="HET"/>
    <property type="match status" value="1"/>
</dbReference>
<dbReference type="PROSITE" id="PS50011">
    <property type="entry name" value="PROTEIN_KINASE_DOM"/>
    <property type="match status" value="1"/>
</dbReference>
<dbReference type="EMBL" id="JAULSR010000002">
    <property type="protein sequence ID" value="KAK0630531.1"/>
    <property type="molecule type" value="Genomic_DNA"/>
</dbReference>
<evidence type="ECO:0000259" key="1">
    <source>
        <dbReference type="PROSITE" id="PS50011"/>
    </source>
</evidence>
<comment type="caution">
    <text evidence="2">The sequence shown here is derived from an EMBL/GenBank/DDBJ whole genome shotgun (WGS) entry which is preliminary data.</text>
</comment>
<reference evidence="2" key="1">
    <citation type="submission" date="2023-06" db="EMBL/GenBank/DDBJ databases">
        <title>Genome-scale phylogeny and comparative genomics of the fungal order Sordariales.</title>
        <authorList>
            <consortium name="Lawrence Berkeley National Laboratory"/>
            <person name="Hensen N."/>
            <person name="Bonometti L."/>
            <person name="Westerberg I."/>
            <person name="Brannstrom I.O."/>
            <person name="Guillou S."/>
            <person name="Cros-Aarteil S."/>
            <person name="Calhoun S."/>
            <person name="Haridas S."/>
            <person name="Kuo A."/>
            <person name="Mondo S."/>
            <person name="Pangilinan J."/>
            <person name="Riley R."/>
            <person name="LaButti K."/>
            <person name="Andreopoulos B."/>
            <person name="Lipzen A."/>
            <person name="Chen C."/>
            <person name="Yanf M."/>
            <person name="Daum C."/>
            <person name="Ng V."/>
            <person name="Clum A."/>
            <person name="Steindorff A."/>
            <person name="Ohm R."/>
            <person name="Martin F."/>
            <person name="Silar P."/>
            <person name="Natvig D."/>
            <person name="Lalanne C."/>
            <person name="Gautier V."/>
            <person name="Ament-velasquez S.L."/>
            <person name="Kruys A."/>
            <person name="Hutchinson M.I."/>
            <person name="Powell A.J."/>
            <person name="Barry K."/>
            <person name="Miller A.N."/>
            <person name="Grigoriev I.V."/>
            <person name="Debuchy R."/>
            <person name="Gladieux P."/>
            <person name="Thoren M.H."/>
            <person name="Johannesson H."/>
        </authorList>
    </citation>
    <scope>NUCLEOTIDE SEQUENCE</scope>
    <source>
        <strain evidence="2">SMH3391-2</strain>
    </source>
</reference>
<accession>A0AA40C9L1</accession>
<dbReference type="GO" id="GO:0005524">
    <property type="term" value="F:ATP binding"/>
    <property type="evidence" value="ECO:0007669"/>
    <property type="project" value="InterPro"/>
</dbReference>
<evidence type="ECO:0000313" key="3">
    <source>
        <dbReference type="Proteomes" id="UP001174934"/>
    </source>
</evidence>
<dbReference type="SMART" id="SM00220">
    <property type="entry name" value="S_TKc"/>
    <property type="match status" value="1"/>
</dbReference>
<dbReference type="GO" id="GO:0004674">
    <property type="term" value="F:protein serine/threonine kinase activity"/>
    <property type="evidence" value="ECO:0007669"/>
    <property type="project" value="TreeGrafter"/>
</dbReference>
<organism evidence="2 3">
    <name type="scientific">Bombardia bombarda</name>
    <dbReference type="NCBI Taxonomy" id="252184"/>
    <lineage>
        <taxon>Eukaryota</taxon>
        <taxon>Fungi</taxon>
        <taxon>Dikarya</taxon>
        <taxon>Ascomycota</taxon>
        <taxon>Pezizomycotina</taxon>
        <taxon>Sordariomycetes</taxon>
        <taxon>Sordariomycetidae</taxon>
        <taxon>Sordariales</taxon>
        <taxon>Lasiosphaeriaceae</taxon>
        <taxon>Bombardia</taxon>
    </lineage>
</organism>
<gene>
    <name evidence="2" type="ORF">B0T17DRAFT_653944</name>
</gene>
<dbReference type="Gene3D" id="1.10.510.10">
    <property type="entry name" value="Transferase(Phosphotransferase) domain 1"/>
    <property type="match status" value="1"/>
</dbReference>
<sequence length="858" mass="97138">MPSWLKRRFRGASLATGSNAHDGDLVEVLYEKHTSSKFANNDVEYWPRNIIHDFITEETVRHELSKTKGKPKSKEDVVKFILEGHGRMLFTLAVVTAKHQPDKMLEIMRFFMGQKDRTVSPEVIINEPNWLIPEDLKERDRRLWNIMLAKDCCEYQWKVLVPIFSTEQAYYNFGKRTILPFTSLSTVDEGRGGFSKVHQVEIQPGHFDDPSRSRSEWPKCFAVKEIIPPDAEERQKITQSFGNEARTLKKMNNDNSTSNHIIRFITAFTMGNIGSPKDYYLIFEWADGGSLEDLFSKELVPVLSGELVKHVAVQLRGLAGALKATHDAGIRHGDLKPGNILRFCATEENIIGTLKIGDWGLARYHSEATVLRKEKGHHTTTRYGTPFYEPPEVELNDVKLLGRQYDVWSMGCIILEIMIWLLYNHSGVQQFHADVKGDSKNGEPCYECEPATGTDTGLPSKAKLRPIVLQWMDYIEKEPICDQKTALGALLTLVKNSLLVVELPKLMGETRETRDIGYLDPSVAEPSSSQLAEAQATPRFTALLQAPTVIGEPMVRGLARARATSEELVRKMADDILDDEDRSEDYWLSEGLRRPMPSFTIALPQKLLSPQPSSRQVATRDQRFLDNVWDTHLDNDFASKVLSRIRDSPTLSLPKLREPANLCSNCQKFDFFSTLGFAVEYSPGELKALHPNCQASDATPKSMPIRVINVGRDGDESVRLWKPSPEDKEDYIALSYSWGHQPYFVTTVETLKKHMEGINIVDLPATFRDAIAITRALGKRYLWIDGLCIIQGPGGDFHLQAKSMETVFSSAYCVLAASRAHHQANGFLGPRRERDYVTIKEKGPRAPRFYICENIDNF</sequence>
<feature type="domain" description="Protein kinase" evidence="1">
    <location>
        <begin position="183"/>
        <end position="625"/>
    </location>
</feature>
<proteinExistence type="predicted"/>
<name>A0AA40C9L1_9PEZI</name>
<keyword evidence="3" id="KW-1185">Reference proteome</keyword>
<dbReference type="AlphaFoldDB" id="A0AA40C9L1"/>
<dbReference type="Pfam" id="PF00069">
    <property type="entry name" value="Pkinase"/>
    <property type="match status" value="1"/>
</dbReference>
<evidence type="ECO:0000313" key="2">
    <source>
        <dbReference type="EMBL" id="KAK0630531.1"/>
    </source>
</evidence>
<dbReference type="InterPro" id="IPR000719">
    <property type="entry name" value="Prot_kinase_dom"/>
</dbReference>
<dbReference type="Proteomes" id="UP001174934">
    <property type="component" value="Unassembled WGS sequence"/>
</dbReference>
<dbReference type="PANTHER" id="PTHR24359">
    <property type="entry name" value="SERINE/THREONINE-PROTEIN KINASE SBK1"/>
    <property type="match status" value="1"/>
</dbReference>
<protein>
    <recommendedName>
        <fullName evidence="1">Protein kinase domain-containing protein</fullName>
    </recommendedName>
</protein>
<dbReference type="PANTHER" id="PTHR24359:SF1">
    <property type="entry name" value="INHIBITOR OF NUCLEAR FACTOR KAPPA-B KINASE EPSILON SUBUNIT HOMOLOG 1-RELATED"/>
    <property type="match status" value="1"/>
</dbReference>